<protein>
    <recommendedName>
        <fullName evidence="4">Transglycosylase</fullName>
    </recommendedName>
</protein>
<keyword evidence="3" id="KW-1185">Reference proteome</keyword>
<reference evidence="2 3" key="1">
    <citation type="submission" date="2019-07" db="EMBL/GenBank/DDBJ databases">
        <title>Salinicoccus cyprini sp. nov., isolated from gastro-intestinal tract of mirror carp, Cyprinus carpio var. specularis, collected from Gobind Sagar Reservoir, Himachal Pradesh, India.</title>
        <authorList>
            <person name="Talwar C."/>
            <person name="Singh A.K."/>
            <person name="Lal R."/>
            <person name="Negi R.K."/>
        </authorList>
    </citation>
    <scope>NUCLEOTIDE SEQUENCE [LARGE SCALE GENOMIC DNA]</scope>
    <source>
        <strain evidence="2 3">CT19</strain>
    </source>
</reference>
<sequence>MKKTILTTTLALGLGITGITSGQTADASTHEINKQELAEMALSNSSELNNAPIHEGAYDYDFTLNGVDYSFESNGTSFTWAYNSYGDVQPQQEVQVQEPVEQEVQVQEPVQQEVQVQEPVQQEVEVQQPEPEYNVQEVSNTQQQTETTQAAAPQQSTGGSTKEQFLAAGGTEAMWQNIVLPESSGNPNAVNPLGYRGLGQTKEAWGTGSVETQTKGMINYAQERYGSVEAAMDFRAQNNWW</sequence>
<name>A0A558AUY7_9STAP</name>
<evidence type="ECO:0000313" key="3">
    <source>
        <dbReference type="Proteomes" id="UP000315103"/>
    </source>
</evidence>
<feature type="compositionally biased region" description="Low complexity" evidence="1">
    <location>
        <begin position="121"/>
        <end position="157"/>
    </location>
</feature>
<evidence type="ECO:0000256" key="1">
    <source>
        <dbReference type="SAM" id="MobiDB-lite"/>
    </source>
</evidence>
<comment type="caution">
    <text evidence="2">The sequence shown here is derived from an EMBL/GenBank/DDBJ whole genome shotgun (WGS) entry which is preliminary data.</text>
</comment>
<dbReference type="EMBL" id="VMSJ01000002">
    <property type="protein sequence ID" value="TVT28065.1"/>
    <property type="molecule type" value="Genomic_DNA"/>
</dbReference>
<dbReference type="OrthoDB" id="2241791at2"/>
<gene>
    <name evidence="2" type="ORF">FO441_06530</name>
</gene>
<accession>A0A558AUY7</accession>
<organism evidence="2 3">
    <name type="scientific">Salinicoccus cyprini</name>
    <dbReference type="NCBI Taxonomy" id="2493691"/>
    <lineage>
        <taxon>Bacteria</taxon>
        <taxon>Bacillati</taxon>
        <taxon>Bacillota</taxon>
        <taxon>Bacilli</taxon>
        <taxon>Bacillales</taxon>
        <taxon>Staphylococcaceae</taxon>
        <taxon>Salinicoccus</taxon>
    </lineage>
</organism>
<dbReference type="RefSeq" id="WP_145287547.1">
    <property type="nucleotide sequence ID" value="NZ_VMSJ01000002.1"/>
</dbReference>
<evidence type="ECO:0000313" key="2">
    <source>
        <dbReference type="EMBL" id="TVT28065.1"/>
    </source>
</evidence>
<evidence type="ECO:0008006" key="4">
    <source>
        <dbReference type="Google" id="ProtNLM"/>
    </source>
</evidence>
<dbReference type="Proteomes" id="UP000315103">
    <property type="component" value="Unassembled WGS sequence"/>
</dbReference>
<proteinExistence type="predicted"/>
<dbReference type="AlphaFoldDB" id="A0A558AUY7"/>
<feature type="region of interest" description="Disordered" evidence="1">
    <location>
        <begin position="121"/>
        <end position="163"/>
    </location>
</feature>